<comment type="similarity">
    <text evidence="2 6">Belongs to the PstS family.</text>
</comment>
<gene>
    <name evidence="9" type="primary">pstS</name>
    <name evidence="9" type="ORF">SBA5_220065</name>
</gene>
<proteinExistence type="inferred from homology"/>
<evidence type="ECO:0000256" key="2">
    <source>
        <dbReference type="ARBA" id="ARBA00008725"/>
    </source>
</evidence>
<keyword evidence="4 6" id="KW-0813">Transport</keyword>
<keyword evidence="7" id="KW-0732">Signal</keyword>
<feature type="domain" description="PBP" evidence="8">
    <location>
        <begin position="19"/>
        <end position="300"/>
    </location>
</feature>
<dbReference type="PANTHER" id="PTHR42996">
    <property type="entry name" value="PHOSPHATE-BINDING PROTEIN PSTS"/>
    <property type="match status" value="1"/>
</dbReference>
<dbReference type="EMBL" id="OKRB01000078">
    <property type="protein sequence ID" value="SPE19219.1"/>
    <property type="molecule type" value="Genomic_DNA"/>
</dbReference>
<evidence type="ECO:0000259" key="8">
    <source>
        <dbReference type="Pfam" id="PF12849"/>
    </source>
</evidence>
<dbReference type="GO" id="GO:0042301">
    <property type="term" value="F:phosphate ion binding"/>
    <property type="evidence" value="ECO:0007669"/>
    <property type="project" value="InterPro"/>
</dbReference>
<dbReference type="Gene3D" id="3.40.190.10">
    <property type="entry name" value="Periplasmic binding protein-like II"/>
    <property type="match status" value="2"/>
</dbReference>
<dbReference type="InterPro" id="IPR024370">
    <property type="entry name" value="PBP_domain"/>
</dbReference>
<dbReference type="GO" id="GO:0043190">
    <property type="term" value="C:ATP-binding cassette (ABC) transporter complex"/>
    <property type="evidence" value="ECO:0007669"/>
    <property type="project" value="InterPro"/>
</dbReference>
<accession>A0A2N9L7H1</accession>
<dbReference type="NCBIfam" id="TIGR00975">
    <property type="entry name" value="3a0107s03"/>
    <property type="match status" value="1"/>
</dbReference>
<feature type="signal peptide" evidence="7">
    <location>
        <begin position="1"/>
        <end position="20"/>
    </location>
</feature>
<reference evidence="10" key="1">
    <citation type="submission" date="2018-02" db="EMBL/GenBank/DDBJ databases">
        <authorList>
            <person name="Hausmann B."/>
        </authorList>
    </citation>
    <scope>NUCLEOTIDE SEQUENCE [LARGE SCALE GENOMIC DNA]</scope>
    <source>
        <strain evidence="10">Peat soil MAG SbA5</strain>
    </source>
</reference>
<dbReference type="PIRSF" id="PIRSF002756">
    <property type="entry name" value="PstS"/>
    <property type="match status" value="1"/>
</dbReference>
<dbReference type="AlphaFoldDB" id="A0A2N9L7H1"/>
<evidence type="ECO:0000256" key="6">
    <source>
        <dbReference type="PIRNR" id="PIRNR002756"/>
    </source>
</evidence>
<dbReference type="OrthoDB" id="9790048at2"/>
<evidence type="ECO:0000256" key="1">
    <source>
        <dbReference type="ARBA" id="ARBA00002841"/>
    </source>
</evidence>
<comment type="function">
    <text evidence="1">Part of the ABC transporter complex PstSACB involved in phosphate import.</text>
</comment>
<sequence>MKKSLLVIALFVWAFSDAHAQQITAAGATFPYPIYSKWFNEYGAAHPGVEINYQSIGSGGGIKQVCSGVVDFGASDMPMTDDLLKSCGVKLIHIPTVLGAVVPIYNVQGVSDLRFSPDTLANIYLAKITNWNDPAIAKDNPGVHLPDQKIIVVHRSDGSGTTFIFTDYLSKVSSEWKSGPGSGTSINWPTGVGGKGNENVASSVRQYPGAIGYVELIYALQNHINFGALRNAAGNWVKGSIDGVTAAAATAKIPPDYRVSITNAPGPEAYPISSFTYLLIPTQPKNAANEKMIKDMLSWCIKSGESETSALSYAPLPENLAQKVLQTVYSLP</sequence>
<keyword evidence="5 6" id="KW-0592">Phosphate transport</keyword>
<evidence type="ECO:0000313" key="10">
    <source>
        <dbReference type="Proteomes" id="UP000239735"/>
    </source>
</evidence>
<evidence type="ECO:0000313" key="9">
    <source>
        <dbReference type="EMBL" id="SPE19219.1"/>
    </source>
</evidence>
<evidence type="ECO:0000256" key="5">
    <source>
        <dbReference type="ARBA" id="ARBA00022592"/>
    </source>
</evidence>
<dbReference type="InterPro" id="IPR050962">
    <property type="entry name" value="Phosphate-bind_PstS"/>
</dbReference>
<name>A0A2N9L7H1_9BACT</name>
<dbReference type="GO" id="GO:0035435">
    <property type="term" value="P:phosphate ion transmembrane transport"/>
    <property type="evidence" value="ECO:0007669"/>
    <property type="project" value="InterPro"/>
</dbReference>
<evidence type="ECO:0000256" key="3">
    <source>
        <dbReference type="ARBA" id="ARBA00011529"/>
    </source>
</evidence>
<dbReference type="InterPro" id="IPR005673">
    <property type="entry name" value="ABC_phos-bd_PstS"/>
</dbReference>
<feature type="chain" id="PRO_5014686382" description="Phosphate-binding protein" evidence="7">
    <location>
        <begin position="21"/>
        <end position="332"/>
    </location>
</feature>
<dbReference type="PANTHER" id="PTHR42996:SF1">
    <property type="entry name" value="PHOSPHATE-BINDING PROTEIN PSTS"/>
    <property type="match status" value="1"/>
</dbReference>
<evidence type="ECO:0000256" key="4">
    <source>
        <dbReference type="ARBA" id="ARBA00022448"/>
    </source>
</evidence>
<dbReference type="SUPFAM" id="SSF53850">
    <property type="entry name" value="Periplasmic binding protein-like II"/>
    <property type="match status" value="1"/>
</dbReference>
<organism evidence="9 10">
    <name type="scientific">Candidatus Sulfuritelmatomonas gaucii</name>
    <dbReference type="NCBI Taxonomy" id="2043161"/>
    <lineage>
        <taxon>Bacteria</taxon>
        <taxon>Pseudomonadati</taxon>
        <taxon>Acidobacteriota</taxon>
        <taxon>Terriglobia</taxon>
        <taxon>Terriglobales</taxon>
        <taxon>Acidobacteriaceae</taxon>
        <taxon>Candidatus Sulfuritelmatomonas</taxon>
    </lineage>
</organism>
<protein>
    <recommendedName>
        <fullName evidence="6">Phosphate-binding protein</fullName>
    </recommendedName>
</protein>
<dbReference type="CDD" id="cd13565">
    <property type="entry name" value="PBP2_PstS"/>
    <property type="match status" value="1"/>
</dbReference>
<comment type="subunit">
    <text evidence="3">The complex is composed of two ATP-binding proteins (PstB), two transmembrane proteins (PstC and PstA) and a solute-binding protein (PstS).</text>
</comment>
<evidence type="ECO:0000256" key="7">
    <source>
        <dbReference type="SAM" id="SignalP"/>
    </source>
</evidence>
<dbReference type="Proteomes" id="UP000239735">
    <property type="component" value="Unassembled WGS sequence"/>
</dbReference>
<dbReference type="Pfam" id="PF12849">
    <property type="entry name" value="PBP_like_2"/>
    <property type="match status" value="1"/>
</dbReference>